<dbReference type="PANTHER" id="PTHR46797">
    <property type="entry name" value="HTH-TYPE TRANSCRIPTIONAL REGULATOR"/>
    <property type="match status" value="1"/>
</dbReference>
<evidence type="ECO:0000313" key="6">
    <source>
        <dbReference type="EMBL" id="SER63585.1"/>
    </source>
</evidence>
<dbReference type="AlphaFoldDB" id="A0A1H9QTL6"/>
<evidence type="ECO:0000259" key="5">
    <source>
        <dbReference type="PROSITE" id="PS50943"/>
    </source>
</evidence>
<dbReference type="InterPro" id="IPR010359">
    <property type="entry name" value="IrrE_HExxH"/>
</dbReference>
<evidence type="ECO:0000256" key="4">
    <source>
        <dbReference type="ARBA" id="ARBA00023163"/>
    </source>
</evidence>
<dbReference type="Pfam" id="PF06114">
    <property type="entry name" value="Peptidase_M78"/>
    <property type="match status" value="1"/>
</dbReference>
<dbReference type="EMBL" id="FOGQ01000002">
    <property type="protein sequence ID" value="SER63585.1"/>
    <property type="molecule type" value="Genomic_DNA"/>
</dbReference>
<dbReference type="RefSeq" id="WP_092256114.1">
    <property type="nucleotide sequence ID" value="NZ_CP047199.1"/>
</dbReference>
<sequence length="439" mass="49163">MSKHYAGARIRTLRRHHELTQVEMANQLGISTSYLNQLENDQRPLTVTVLMQLTDAFDVQASYFSSEHDLRMINELAEVLPGIPTDELADFSARFPDIADHITGLSSSRADPNPYQLVRDFFYDANNYFNELDLAAEKLADWAGARQIRLTRLATALDNQHRVTVRFNQHDQRQRRIFYPETRELHLRGGINEAQLCFELALQIGLLGQSALIDELAADLPTDAARKVARLGLAQYYAAAVTMPYGKFLARAEETRYDIDLLAAHFGTSFESTCQRLSTLQRPGSRSVPFFFIRTDRAGNISKRQSSSSFHFSRTGGSCPLWVVHRAFETPNRVTRQVASMPDGRSYLWIAKMVQGPVQPFGTPAKEFAVGLGCDLDQAHRLVYADQLNLSPTAAVPIGPGCAACVRDDCAQRAFPYEGRPIAVDLDATTELAYRTVQD</sequence>
<evidence type="ECO:0000256" key="3">
    <source>
        <dbReference type="ARBA" id="ARBA00023125"/>
    </source>
</evidence>
<dbReference type="Pfam" id="PF01381">
    <property type="entry name" value="HTH_3"/>
    <property type="match status" value="1"/>
</dbReference>
<dbReference type="CDD" id="cd00093">
    <property type="entry name" value="HTH_XRE"/>
    <property type="match status" value="1"/>
</dbReference>
<dbReference type="PANTHER" id="PTHR46797:SF23">
    <property type="entry name" value="HTH-TYPE TRANSCRIPTIONAL REGULATOR SUTR"/>
    <property type="match status" value="1"/>
</dbReference>
<dbReference type="Proteomes" id="UP000198929">
    <property type="component" value="Unassembled WGS sequence"/>
</dbReference>
<name>A0A1H9QTL6_9CORY</name>
<dbReference type="STRING" id="1121357.SAMN05661109_00657"/>
<keyword evidence="7" id="KW-1185">Reference proteome</keyword>
<dbReference type="InterPro" id="IPR010982">
    <property type="entry name" value="Lambda_DNA-bd_dom_sf"/>
</dbReference>
<dbReference type="InterPro" id="IPR001387">
    <property type="entry name" value="Cro/C1-type_HTH"/>
</dbReference>
<keyword evidence="3" id="KW-0238">DNA-binding</keyword>
<evidence type="ECO:0000313" key="7">
    <source>
        <dbReference type="Proteomes" id="UP000198929"/>
    </source>
</evidence>
<dbReference type="Gene3D" id="1.10.260.40">
    <property type="entry name" value="lambda repressor-like DNA-binding domains"/>
    <property type="match status" value="1"/>
</dbReference>
<dbReference type="Pfam" id="PF09856">
    <property type="entry name" value="ScfRs"/>
    <property type="match status" value="1"/>
</dbReference>
<dbReference type="PIRSF" id="PIRSF019251">
    <property type="entry name" value="Rv0465c"/>
    <property type="match status" value="1"/>
</dbReference>
<dbReference type="SMART" id="SM00530">
    <property type="entry name" value="HTH_XRE"/>
    <property type="match status" value="1"/>
</dbReference>
<evidence type="ECO:0000256" key="1">
    <source>
        <dbReference type="ARBA" id="ARBA00007227"/>
    </source>
</evidence>
<dbReference type="SUPFAM" id="SSF47413">
    <property type="entry name" value="lambda repressor-like DNA-binding domains"/>
    <property type="match status" value="1"/>
</dbReference>
<dbReference type="InterPro" id="IPR050807">
    <property type="entry name" value="TransReg_Diox_bact_type"/>
</dbReference>
<evidence type="ECO:0000256" key="2">
    <source>
        <dbReference type="ARBA" id="ARBA00023015"/>
    </source>
</evidence>
<dbReference type="GO" id="GO:0005829">
    <property type="term" value="C:cytosol"/>
    <property type="evidence" value="ECO:0007669"/>
    <property type="project" value="TreeGrafter"/>
</dbReference>
<proteinExistence type="inferred from homology"/>
<comment type="similarity">
    <text evidence="1">Belongs to the short-chain fatty acyl-CoA assimilation regulator (ScfR) family.</text>
</comment>
<dbReference type="GO" id="GO:0003677">
    <property type="term" value="F:DNA binding"/>
    <property type="evidence" value="ECO:0007669"/>
    <property type="project" value="UniProtKB-KW"/>
</dbReference>
<dbReference type="InterPro" id="IPR018653">
    <property type="entry name" value="ScfR_C"/>
</dbReference>
<reference evidence="7" key="1">
    <citation type="submission" date="2016-10" db="EMBL/GenBank/DDBJ databases">
        <authorList>
            <person name="Varghese N."/>
            <person name="Submissions S."/>
        </authorList>
    </citation>
    <scope>NUCLEOTIDE SEQUENCE [LARGE SCALE GENOMIC DNA]</scope>
    <source>
        <strain evidence="7">DSM 20524</strain>
    </source>
</reference>
<accession>A0A1H9QTL6</accession>
<protein>
    <recommendedName>
        <fullName evidence="5">HTH cro/C1-type domain-containing protein</fullName>
    </recommendedName>
</protein>
<feature type="domain" description="HTH cro/C1-type" evidence="5">
    <location>
        <begin position="10"/>
        <end position="64"/>
    </location>
</feature>
<dbReference type="GO" id="GO:0003700">
    <property type="term" value="F:DNA-binding transcription factor activity"/>
    <property type="evidence" value="ECO:0007669"/>
    <property type="project" value="TreeGrafter"/>
</dbReference>
<organism evidence="6 7">
    <name type="scientific">Corynebacterium cystitidis DSM 20524</name>
    <dbReference type="NCBI Taxonomy" id="1121357"/>
    <lineage>
        <taxon>Bacteria</taxon>
        <taxon>Bacillati</taxon>
        <taxon>Actinomycetota</taxon>
        <taxon>Actinomycetes</taxon>
        <taxon>Mycobacteriales</taxon>
        <taxon>Corynebacteriaceae</taxon>
        <taxon>Corynebacterium</taxon>
    </lineage>
</organism>
<dbReference type="InterPro" id="IPR026281">
    <property type="entry name" value="HTH_RamB"/>
</dbReference>
<keyword evidence="4" id="KW-0804">Transcription</keyword>
<gene>
    <name evidence="6" type="ORF">SAMN05661109_00657</name>
</gene>
<keyword evidence="2" id="KW-0805">Transcription regulation</keyword>
<dbReference type="PROSITE" id="PS50943">
    <property type="entry name" value="HTH_CROC1"/>
    <property type="match status" value="1"/>
</dbReference>